<evidence type="ECO:0000313" key="2">
    <source>
        <dbReference type="Proteomes" id="UP000002640"/>
    </source>
</evidence>
<gene>
    <name evidence="1" type="ORF">PHYSODRAFT_375495</name>
</gene>
<keyword evidence="2" id="KW-1185">Reference proteome</keyword>
<protein>
    <submittedName>
        <fullName evidence="1">Uncharacterized protein</fullName>
    </submittedName>
</protein>
<dbReference type="Proteomes" id="UP000002640">
    <property type="component" value="Unassembled WGS sequence"/>
</dbReference>
<dbReference type="InParanoid" id="G4Z159"/>
<dbReference type="KEGG" id="psoj:PHYSODRAFT_375495"/>
<dbReference type="GeneID" id="20650501"/>
<organism evidence="1 2">
    <name type="scientific">Phytophthora sojae (strain P6497)</name>
    <name type="common">Soybean stem and root rot agent</name>
    <name type="synonym">Phytophthora megasperma f. sp. glycines</name>
    <dbReference type="NCBI Taxonomy" id="1094619"/>
    <lineage>
        <taxon>Eukaryota</taxon>
        <taxon>Sar</taxon>
        <taxon>Stramenopiles</taxon>
        <taxon>Oomycota</taxon>
        <taxon>Peronosporomycetes</taxon>
        <taxon>Peronosporales</taxon>
        <taxon>Peronosporaceae</taxon>
        <taxon>Phytophthora</taxon>
    </lineage>
</organism>
<reference evidence="1 2" key="1">
    <citation type="journal article" date="2006" name="Science">
        <title>Phytophthora genome sequences uncover evolutionary origins and mechanisms of pathogenesis.</title>
        <authorList>
            <person name="Tyler B.M."/>
            <person name="Tripathy S."/>
            <person name="Zhang X."/>
            <person name="Dehal P."/>
            <person name="Jiang R.H."/>
            <person name="Aerts A."/>
            <person name="Arredondo F.D."/>
            <person name="Baxter L."/>
            <person name="Bensasson D."/>
            <person name="Beynon J.L."/>
            <person name="Chapman J."/>
            <person name="Damasceno C.M."/>
            <person name="Dorrance A.E."/>
            <person name="Dou D."/>
            <person name="Dickerman A.W."/>
            <person name="Dubchak I.L."/>
            <person name="Garbelotto M."/>
            <person name="Gijzen M."/>
            <person name="Gordon S.G."/>
            <person name="Govers F."/>
            <person name="Grunwald N.J."/>
            <person name="Huang W."/>
            <person name="Ivors K.L."/>
            <person name="Jones R.W."/>
            <person name="Kamoun S."/>
            <person name="Krampis K."/>
            <person name="Lamour K.H."/>
            <person name="Lee M.K."/>
            <person name="McDonald W.H."/>
            <person name="Medina M."/>
            <person name="Meijer H.J."/>
            <person name="Nordberg E.K."/>
            <person name="Maclean D.J."/>
            <person name="Ospina-Giraldo M.D."/>
            <person name="Morris P.F."/>
            <person name="Phuntumart V."/>
            <person name="Putnam N.H."/>
            <person name="Rash S."/>
            <person name="Rose J.K."/>
            <person name="Sakihama Y."/>
            <person name="Salamov A.A."/>
            <person name="Savidor A."/>
            <person name="Scheuring C.F."/>
            <person name="Smith B.M."/>
            <person name="Sobral B.W."/>
            <person name="Terry A."/>
            <person name="Torto-Alalibo T.A."/>
            <person name="Win J."/>
            <person name="Xu Z."/>
            <person name="Zhang H."/>
            <person name="Grigoriev I.V."/>
            <person name="Rokhsar D.S."/>
            <person name="Boore J.L."/>
        </authorList>
    </citation>
    <scope>NUCLEOTIDE SEQUENCE [LARGE SCALE GENOMIC DNA]</scope>
    <source>
        <strain evidence="1 2">P6497</strain>
    </source>
</reference>
<dbReference type="AlphaFoldDB" id="G4Z159"/>
<dbReference type="EMBL" id="JH159152">
    <property type="protein sequence ID" value="EGZ24060.1"/>
    <property type="molecule type" value="Genomic_DNA"/>
</dbReference>
<dbReference type="SMR" id="G4Z159"/>
<accession>G4Z159</accession>
<feature type="non-terminal residue" evidence="1">
    <location>
        <position position="1"/>
    </location>
</feature>
<name>G4Z159_PHYSP</name>
<dbReference type="RefSeq" id="XP_009519348.1">
    <property type="nucleotide sequence ID" value="XM_009521053.1"/>
</dbReference>
<feature type="non-terminal residue" evidence="1">
    <location>
        <position position="53"/>
    </location>
</feature>
<evidence type="ECO:0000313" key="1">
    <source>
        <dbReference type="EMBL" id="EGZ24060.1"/>
    </source>
</evidence>
<proteinExistence type="predicted"/>
<sequence>STDDVDDFIAARPVKEMYDVYKKVFDDTATKEDIHEYVWMLRWLQTSMELSKV</sequence>